<gene>
    <name evidence="1" type="ORF">FLK61_41040</name>
</gene>
<dbReference type="EMBL" id="CP041372">
    <property type="protein sequence ID" value="QKS73360.1"/>
    <property type="molecule type" value="Genomic_DNA"/>
</dbReference>
<organism evidence="1 2">
    <name type="scientific">Paenalkalicoccus suaedae</name>
    <dbReference type="NCBI Taxonomy" id="2592382"/>
    <lineage>
        <taxon>Bacteria</taxon>
        <taxon>Bacillati</taxon>
        <taxon>Bacillota</taxon>
        <taxon>Bacilli</taxon>
        <taxon>Bacillales</taxon>
        <taxon>Bacillaceae</taxon>
        <taxon>Paenalkalicoccus</taxon>
    </lineage>
</organism>
<dbReference type="Gene3D" id="3.20.20.80">
    <property type="entry name" value="Glycosidases"/>
    <property type="match status" value="1"/>
</dbReference>
<dbReference type="Proteomes" id="UP000318138">
    <property type="component" value="Chromosome"/>
</dbReference>
<dbReference type="AlphaFoldDB" id="A0A859FKF2"/>
<keyword evidence="2" id="KW-1185">Reference proteome</keyword>
<dbReference type="SUPFAM" id="SSF51445">
    <property type="entry name" value="(Trans)glycosidases"/>
    <property type="match status" value="1"/>
</dbReference>
<protein>
    <recommendedName>
        <fullName evidence="3">Family 2 glycosyl transferase</fullName>
    </recommendedName>
</protein>
<name>A0A859FKF2_9BACI</name>
<reference evidence="2" key="1">
    <citation type="submission" date="2019-07" db="EMBL/GenBank/DDBJ databases">
        <title>Bacillus alkalisoli sp. nov. isolated from saline soil.</title>
        <authorList>
            <person name="Sun J.-Q."/>
            <person name="Xu L."/>
        </authorList>
    </citation>
    <scope>NUCLEOTIDE SEQUENCE [LARGE SCALE GENOMIC DNA]</scope>
    <source>
        <strain evidence="2">M4U3P1</strain>
    </source>
</reference>
<evidence type="ECO:0000313" key="2">
    <source>
        <dbReference type="Proteomes" id="UP000318138"/>
    </source>
</evidence>
<sequence length="1075" mass="123704">MGLIGTIAAIIAAVVIGWFIEEEKTLDVAIIDKTVSDETYREHLGLTWVLNHYRYVQSDGEQYDASSDYYGFVVDEEAETHEVRPLPESYDGVELIYIADTYGVYEEDLPWINADAEREGSRSEQLYGGMEESEWSAIVDRLNQSEPSTLIVEFNSFASPTQQNVQDSMTQYLGVDWSGWVGRYFNELDYEINNEIPQWVVEEHGADWNYEGPGFLLVNDVTSDFVVLTRDHVTSDGIEVALTELGEEVLPDTRSSTYEYWFDIVVPEGNAQALATYSWELTEAGESLLEEQGIPTEFASIVQNTHGNSGSYYFAGDFNDVANVPSFERVRGLPTMYRLGSAFSDNAFYWNVYVPTMRSILAQQDQDMIASSDEQADENRFANAEGISHISRVNDQTFEVLKDDQWEEMTIKGVNIGKAKPGTFPGEAGISEEEYYQWFEMIGEMEANSIRVYTLHPPGFYRALKQYNDEHEDNIYVFHGIWVNEEILEEDLDAFHEENTEEFQQEMEDIVNVIHGNAIIPPRVGHASGTYQADISEYVAGWIIGIEWYPFMVDNTNQEHAGMGDYDGNFVYTENAEPFEYWLAEQMDFIASFEHDNYGWVRPLSFTNWVTTDILDHPSEPNEQEDMASVDPNVIHVKGDYELTNQFASYHVYPYYPDFFNFEEEYLEFIDHRGEPNSYAGYLRDLHEVHDMPVLVAEFGIPASRGRTHENPQGKHQGFISEEEQGELVANLYEDIIAEGMLGGMVFSWQDEWFKRTWNTMDYDNPDRRPFWSNTQTNEQRFGLLAFDRDKVIVNGEDEEWPEATQIATGDNTLNSLELDYDETFLYARINRDELADGDAYLLFDTVPDQGNTTSTDFPNLDFDRGVEFIAQISQDEQESRIWVDQYYDYLAFLYEDQLDLIEIYGETPDSNSGNFETIDYVLNRELLIPSTQELIPFDTYETGKLRRGNADPESEDYDSLADYQISEDNGIIEIRIPWLLLHFTDPSQREVLGDFFGEGEQVMRDVDEIHVAVMQADANGEIVDTLPQASGNTISFEPYTWETWDLPQYEPRLKKSYDIIREAFSQENDELIGN</sequence>
<dbReference type="KEGG" id="psua:FLK61_41040"/>
<dbReference type="InterPro" id="IPR017853">
    <property type="entry name" value="GH"/>
</dbReference>
<evidence type="ECO:0008006" key="3">
    <source>
        <dbReference type="Google" id="ProtNLM"/>
    </source>
</evidence>
<evidence type="ECO:0000313" key="1">
    <source>
        <dbReference type="EMBL" id="QKS73360.1"/>
    </source>
</evidence>
<accession>A0A859FKF2</accession>
<proteinExistence type="predicted"/>